<dbReference type="InterPro" id="IPR050109">
    <property type="entry name" value="HTH-type_TetR-like_transc_reg"/>
</dbReference>
<dbReference type="EMBL" id="JAGSPB010000002">
    <property type="protein sequence ID" value="MBV7266127.1"/>
    <property type="molecule type" value="Genomic_DNA"/>
</dbReference>
<sequence>MVATQSKSNKRQQQREKSRASVLNAAAQLFADLGYDGASLGAVATEAGISKQNLLYYFPDKEQLWKDTIVHVFDQVNVELARELEDFDETEAPLRHIIRAYFAVCRRHRAYVVIPMIEGTKDTWRSRFITDRYLKDHIVAFEFYIDRMRKAGQLPQVDAVYLQNLIAGGAQLFLALSPLWNRALGVDTQSEEFFEGYENAISTMLGL</sequence>
<dbReference type="InterPro" id="IPR001647">
    <property type="entry name" value="HTH_TetR"/>
</dbReference>
<dbReference type="Pfam" id="PF00440">
    <property type="entry name" value="TetR_N"/>
    <property type="match status" value="1"/>
</dbReference>
<evidence type="ECO:0000313" key="5">
    <source>
        <dbReference type="Proteomes" id="UP000699975"/>
    </source>
</evidence>
<dbReference type="PANTHER" id="PTHR30055:SF226">
    <property type="entry name" value="HTH-TYPE TRANSCRIPTIONAL REGULATOR PKSA"/>
    <property type="match status" value="1"/>
</dbReference>
<dbReference type="PANTHER" id="PTHR30055">
    <property type="entry name" value="HTH-TYPE TRANSCRIPTIONAL REGULATOR RUTR"/>
    <property type="match status" value="1"/>
</dbReference>
<evidence type="ECO:0000256" key="1">
    <source>
        <dbReference type="ARBA" id="ARBA00023125"/>
    </source>
</evidence>
<dbReference type="Proteomes" id="UP000699975">
    <property type="component" value="Unassembled WGS sequence"/>
</dbReference>
<proteinExistence type="predicted"/>
<keyword evidence="1 2" id="KW-0238">DNA-binding</keyword>
<comment type="caution">
    <text evidence="4">The sequence shown here is derived from an EMBL/GenBank/DDBJ whole genome shotgun (WGS) entry which is preliminary data.</text>
</comment>
<reference evidence="4 5" key="1">
    <citation type="submission" date="2021-04" db="EMBL/GenBank/DDBJ databases">
        <authorList>
            <person name="Pira H."/>
            <person name="Risdian C."/>
            <person name="Wink J."/>
        </authorList>
    </citation>
    <scope>NUCLEOTIDE SEQUENCE [LARGE SCALE GENOMIC DNA]</scope>
    <source>
        <strain evidence="4 5">WH131</strain>
    </source>
</reference>
<organism evidence="4 5">
    <name type="scientific">Erythrobacter ani</name>
    <dbReference type="NCBI Taxonomy" id="2827235"/>
    <lineage>
        <taxon>Bacteria</taxon>
        <taxon>Pseudomonadati</taxon>
        <taxon>Pseudomonadota</taxon>
        <taxon>Alphaproteobacteria</taxon>
        <taxon>Sphingomonadales</taxon>
        <taxon>Erythrobacteraceae</taxon>
        <taxon>Erythrobacter/Porphyrobacter group</taxon>
        <taxon>Erythrobacter</taxon>
    </lineage>
</organism>
<evidence type="ECO:0000256" key="2">
    <source>
        <dbReference type="PROSITE-ProRule" id="PRU00335"/>
    </source>
</evidence>
<gene>
    <name evidence="4" type="ORF">KCG45_08055</name>
</gene>
<keyword evidence="5" id="KW-1185">Reference proteome</keyword>
<evidence type="ECO:0000313" key="4">
    <source>
        <dbReference type="EMBL" id="MBV7266127.1"/>
    </source>
</evidence>
<dbReference type="PROSITE" id="PS50977">
    <property type="entry name" value="HTH_TETR_2"/>
    <property type="match status" value="1"/>
</dbReference>
<feature type="domain" description="HTH tetR-type" evidence="3">
    <location>
        <begin position="16"/>
        <end position="76"/>
    </location>
</feature>
<protein>
    <submittedName>
        <fullName evidence="4">TetR family transcriptional regulator</fullName>
    </submittedName>
</protein>
<dbReference type="RefSeq" id="WP_218316758.1">
    <property type="nucleotide sequence ID" value="NZ_JAGSPB010000002.1"/>
</dbReference>
<accession>A0ABS6SMB3</accession>
<name>A0ABS6SMB3_9SPHN</name>
<feature type="DNA-binding region" description="H-T-H motif" evidence="2">
    <location>
        <begin position="39"/>
        <end position="58"/>
    </location>
</feature>
<evidence type="ECO:0000259" key="3">
    <source>
        <dbReference type="PROSITE" id="PS50977"/>
    </source>
</evidence>